<dbReference type="AlphaFoldDB" id="A0A4R1HML4"/>
<proteinExistence type="predicted"/>
<comment type="caution">
    <text evidence="1">The sequence shown here is derived from an EMBL/GenBank/DDBJ whole genome shotgun (WGS) entry which is preliminary data.</text>
</comment>
<gene>
    <name evidence="1" type="ORF">EV378_6393</name>
</gene>
<reference evidence="1 2" key="1">
    <citation type="submission" date="2019-03" db="EMBL/GenBank/DDBJ databases">
        <title>Sequencing the genomes of 1000 actinobacteria strains.</title>
        <authorList>
            <person name="Klenk H.-P."/>
        </authorList>
    </citation>
    <scope>NUCLEOTIDE SEQUENCE [LARGE SCALE GENOMIC DNA]</scope>
    <source>
        <strain evidence="1 2">DSM 44969</strain>
    </source>
</reference>
<evidence type="ECO:0000313" key="1">
    <source>
        <dbReference type="EMBL" id="TCK22391.1"/>
    </source>
</evidence>
<keyword evidence="2" id="KW-1185">Reference proteome</keyword>
<dbReference type="EMBL" id="SMFZ01000002">
    <property type="protein sequence ID" value="TCK22391.1"/>
    <property type="molecule type" value="Genomic_DNA"/>
</dbReference>
<organism evidence="1 2">
    <name type="scientific">Pseudonocardia endophytica</name>
    <dbReference type="NCBI Taxonomy" id="401976"/>
    <lineage>
        <taxon>Bacteria</taxon>
        <taxon>Bacillati</taxon>
        <taxon>Actinomycetota</taxon>
        <taxon>Actinomycetes</taxon>
        <taxon>Pseudonocardiales</taxon>
        <taxon>Pseudonocardiaceae</taxon>
        <taxon>Pseudonocardia</taxon>
    </lineage>
</organism>
<dbReference type="OrthoDB" id="3650427at2"/>
<accession>A0A4R1HML4</accession>
<evidence type="ECO:0000313" key="2">
    <source>
        <dbReference type="Proteomes" id="UP000295560"/>
    </source>
</evidence>
<sequence length="178" mass="19540">MPRVVIQPSFGLPRFRRNWARTLDRSVPFRDELHGPALTTAQRADLDRLHPDGWSHFWGATAVHDRRISALSTGDVVLLTGRKNVLAIGEIGVVLRNPAFAAALWRPEPGTCPWDNVYSLLHLAHTKIPYEDVWALDGFSVGDNFMGLRLLDPAKAASVLAGLRITTTTHGDGFAVGA</sequence>
<name>A0A4R1HML4_PSEEN</name>
<protein>
    <submittedName>
        <fullName evidence="1">Uncharacterized protein</fullName>
    </submittedName>
</protein>
<dbReference type="Proteomes" id="UP000295560">
    <property type="component" value="Unassembled WGS sequence"/>
</dbReference>